<protein>
    <submittedName>
        <fullName evidence="2">DUF1653 domain-containing protein</fullName>
    </submittedName>
</protein>
<dbReference type="InterPro" id="IPR037135">
    <property type="entry name" value="DUF1653-like_dom_sf"/>
</dbReference>
<proteinExistence type="predicted"/>
<accession>A0ABY7VSV3</accession>
<dbReference type="EMBL" id="CP117811">
    <property type="protein sequence ID" value="WDE95921.1"/>
    <property type="molecule type" value="Genomic_DNA"/>
</dbReference>
<evidence type="ECO:0000313" key="3">
    <source>
        <dbReference type="Proteomes" id="UP001214250"/>
    </source>
</evidence>
<feature type="domain" description="DUF1653" evidence="1">
    <location>
        <begin position="4"/>
        <end position="64"/>
    </location>
</feature>
<organism evidence="2 3">
    <name type="scientific">Lentisphaera profundi</name>
    <dbReference type="NCBI Taxonomy" id="1658616"/>
    <lineage>
        <taxon>Bacteria</taxon>
        <taxon>Pseudomonadati</taxon>
        <taxon>Lentisphaerota</taxon>
        <taxon>Lentisphaeria</taxon>
        <taxon>Lentisphaerales</taxon>
        <taxon>Lentisphaeraceae</taxon>
        <taxon>Lentisphaera</taxon>
    </lineage>
</organism>
<dbReference type="Proteomes" id="UP001214250">
    <property type="component" value="Chromosome 1"/>
</dbReference>
<dbReference type="RefSeq" id="WP_274149810.1">
    <property type="nucleotide sequence ID" value="NZ_CP117811.1"/>
</dbReference>
<dbReference type="InterPro" id="IPR023387">
    <property type="entry name" value="DUF1653-like_dom"/>
</dbReference>
<sequence length="70" mass="8410">MKKGIYRHYKGNFYQVIDVAKDSETEEDFVIYRPMYGERALWIRPLAMFSEIIERDGASVQRFSFHSEKK</sequence>
<dbReference type="Gene3D" id="2.30.30.320">
    <property type="entry name" value="DUF1653-like domain"/>
    <property type="match status" value="1"/>
</dbReference>
<evidence type="ECO:0000259" key="1">
    <source>
        <dbReference type="Pfam" id="PF07866"/>
    </source>
</evidence>
<evidence type="ECO:0000313" key="2">
    <source>
        <dbReference type="EMBL" id="WDE95921.1"/>
    </source>
</evidence>
<keyword evidence="3" id="KW-1185">Reference proteome</keyword>
<gene>
    <name evidence="2" type="ORF">PQO03_09360</name>
</gene>
<dbReference type="Pfam" id="PF07866">
    <property type="entry name" value="DUF1653"/>
    <property type="match status" value="1"/>
</dbReference>
<reference evidence="2 3" key="1">
    <citation type="submission" date="2023-02" db="EMBL/GenBank/DDBJ databases">
        <title>Genome sequence of Lentisphaera profundi SAORIC-696.</title>
        <authorList>
            <person name="Kim e."/>
            <person name="Cho J.-C."/>
            <person name="Choi A."/>
            <person name="Kang I."/>
        </authorList>
    </citation>
    <scope>NUCLEOTIDE SEQUENCE [LARGE SCALE GENOMIC DNA]</scope>
    <source>
        <strain evidence="2 3">SAORIC-696</strain>
    </source>
</reference>
<name>A0ABY7VSV3_9BACT</name>